<dbReference type="PANTHER" id="PTHR10963">
    <property type="entry name" value="GLYCOSYL HYDROLASE-RELATED"/>
    <property type="match status" value="1"/>
</dbReference>
<dbReference type="EMBL" id="NEXV01000582">
    <property type="protein sequence ID" value="PIG81001.1"/>
    <property type="molecule type" value="Genomic_DNA"/>
</dbReference>
<dbReference type="GO" id="GO:0005886">
    <property type="term" value="C:plasma membrane"/>
    <property type="evidence" value="ECO:0007669"/>
    <property type="project" value="UniProtKB-SubCell"/>
</dbReference>
<feature type="compositionally biased region" description="Pro residues" evidence="12">
    <location>
        <begin position="146"/>
        <end position="162"/>
    </location>
</feature>
<feature type="signal peptide" evidence="13">
    <location>
        <begin position="1"/>
        <end position="19"/>
    </location>
</feature>
<dbReference type="GO" id="GO:0030245">
    <property type="term" value="P:cellulose catabolic process"/>
    <property type="evidence" value="ECO:0007669"/>
    <property type="project" value="UniProtKB-KW"/>
</dbReference>
<dbReference type="Gene3D" id="2.60.120.200">
    <property type="match status" value="1"/>
</dbReference>
<dbReference type="Proteomes" id="UP000231358">
    <property type="component" value="Unassembled WGS sequence"/>
</dbReference>
<dbReference type="InterPro" id="IPR050546">
    <property type="entry name" value="Glycosyl_Hydrlase_16"/>
</dbReference>
<dbReference type="GO" id="GO:0098552">
    <property type="term" value="C:side of membrane"/>
    <property type="evidence" value="ECO:0007669"/>
    <property type="project" value="UniProtKB-KW"/>
</dbReference>
<keyword evidence="8" id="KW-0136">Cellulose degradation</keyword>
<organism evidence="15 16">
    <name type="scientific">Aspergillus arachidicola</name>
    <dbReference type="NCBI Taxonomy" id="656916"/>
    <lineage>
        <taxon>Eukaryota</taxon>
        <taxon>Fungi</taxon>
        <taxon>Dikarya</taxon>
        <taxon>Ascomycota</taxon>
        <taxon>Pezizomycotina</taxon>
        <taxon>Eurotiomycetes</taxon>
        <taxon>Eurotiomycetidae</taxon>
        <taxon>Eurotiales</taxon>
        <taxon>Aspergillaceae</taxon>
        <taxon>Aspergillus</taxon>
        <taxon>Aspergillus subgen. Circumdati</taxon>
    </lineage>
</organism>
<keyword evidence="6" id="KW-0336">GPI-anchor</keyword>
<feature type="region of interest" description="Disordered" evidence="12">
    <location>
        <begin position="140"/>
        <end position="162"/>
    </location>
</feature>
<dbReference type="PROSITE" id="PS51257">
    <property type="entry name" value="PROKAR_LIPOPROTEIN"/>
    <property type="match status" value="1"/>
</dbReference>
<dbReference type="PANTHER" id="PTHR10963:SF42">
    <property type="entry name" value="PUTATIVE (AFU_ORTHOLOGUE AFUA_5G02280)-RELATED"/>
    <property type="match status" value="1"/>
</dbReference>
<keyword evidence="8" id="KW-0624">Polysaccharide degradation</keyword>
<keyword evidence="5" id="KW-1003">Cell membrane</keyword>
<sequence>MRILSIGLLLLASAFTAQACTYCQCEFEDGSHCCVYSDATQGNLDCPSVCKNAHRADGKTSDDGMPGTACNAGGKYKYGSIGFSVCASGTDECKQTIGTLVNMIQKDNFCIMTEKAYHTPADDFSRYGGATAHLPKLEVNDLQHAGPPPGPGAKYTPPQPGPAQPWYNPRGWSLRTKLIAGVVGVAVVVAVIVGAVEGTKANRYPDYTKLNYQLVDTYSGTNFLDRFDYYHGEDPTEGFVQYVDQTAANALNLTYATDSSVVLRVDTSNKNAVKGRQSVRLESKTGYDNGLFVFDILHTPYGCGTWPALWLTDTYNWPDNGEIDVLETTNNAPEGNAVTLHTTRGCNMNVRRKQTGDTVYTTCDNSTNGNAGCGVQGSPDSYGEPFNNNGGGVYALELRDAGIRAWMFPRDSIPDDITNSSSSPDPSTWGTALADFPNTDCHIPSHFRNQSIIANIDLCGTLGAQKQFYTEQSHCPGTCNSFVATNPSAFTEAYWEFKSFKVYQAQ</sequence>
<dbReference type="SUPFAM" id="SSF49899">
    <property type="entry name" value="Concanavalin A-like lectins/glucanases"/>
    <property type="match status" value="1"/>
</dbReference>
<dbReference type="GO" id="GO:0052861">
    <property type="term" value="F:endo-1,3(4)-beta-glucanase activity"/>
    <property type="evidence" value="ECO:0007669"/>
    <property type="project" value="UniProtKB-EC"/>
</dbReference>
<evidence type="ECO:0000256" key="3">
    <source>
        <dbReference type="ARBA" id="ARBA00006865"/>
    </source>
</evidence>
<comment type="caution">
    <text evidence="15">The sequence shown here is derived from an EMBL/GenBank/DDBJ whole genome shotgun (WGS) entry which is preliminary data.</text>
</comment>
<evidence type="ECO:0000313" key="15">
    <source>
        <dbReference type="EMBL" id="PIG81001.1"/>
    </source>
</evidence>
<dbReference type="PROSITE" id="PS51762">
    <property type="entry name" value="GH16_2"/>
    <property type="match status" value="1"/>
</dbReference>
<comment type="catalytic activity">
    <reaction evidence="1">
        <text>Endohydrolysis of (1-&gt;3)- or (1-&gt;4)-linkages in beta-D-glucans when the glucose residue whose reducing group is involved in the linkage to be hydrolyzed is itself substituted at C-3.</text>
        <dbReference type="EC" id="3.2.1.6"/>
    </reaction>
</comment>
<evidence type="ECO:0000256" key="4">
    <source>
        <dbReference type="ARBA" id="ARBA00012599"/>
    </source>
</evidence>
<comment type="subcellular location">
    <subcellularLocation>
        <location evidence="2">Cell membrane</location>
        <topology evidence="2">Lipid-anchor</topology>
        <topology evidence="2">GPI-anchor</topology>
    </subcellularLocation>
</comment>
<keyword evidence="7" id="KW-0378">Hydrolase</keyword>
<evidence type="ECO:0000256" key="8">
    <source>
        <dbReference type="ARBA" id="ARBA00023001"/>
    </source>
</evidence>
<gene>
    <name evidence="15" type="ORF">AARAC_006097</name>
</gene>
<evidence type="ECO:0000256" key="6">
    <source>
        <dbReference type="ARBA" id="ARBA00022622"/>
    </source>
</evidence>
<dbReference type="InterPro" id="IPR000757">
    <property type="entry name" value="Beta-glucanase-like"/>
</dbReference>
<dbReference type="Pfam" id="PF26113">
    <property type="entry name" value="GH16_XgeA"/>
    <property type="match status" value="1"/>
</dbReference>
<evidence type="ECO:0000256" key="9">
    <source>
        <dbReference type="ARBA" id="ARBA00023136"/>
    </source>
</evidence>
<proteinExistence type="inferred from homology"/>
<keyword evidence="8" id="KW-0119">Carbohydrate metabolism</keyword>
<evidence type="ECO:0000256" key="12">
    <source>
        <dbReference type="SAM" id="MobiDB-lite"/>
    </source>
</evidence>
<evidence type="ECO:0000256" key="2">
    <source>
        <dbReference type="ARBA" id="ARBA00004609"/>
    </source>
</evidence>
<comment type="similarity">
    <text evidence="3">Belongs to the glycosyl hydrolase 16 family.</text>
</comment>
<evidence type="ECO:0000256" key="13">
    <source>
        <dbReference type="SAM" id="SignalP"/>
    </source>
</evidence>
<evidence type="ECO:0000259" key="14">
    <source>
        <dbReference type="PROSITE" id="PS51762"/>
    </source>
</evidence>
<dbReference type="FunFam" id="2.60.120.200:FF:000114">
    <property type="entry name" value="Probable endo-1,3(4)-beta-glucanase NFIA_089530"/>
    <property type="match status" value="1"/>
</dbReference>
<evidence type="ECO:0000256" key="7">
    <source>
        <dbReference type="ARBA" id="ARBA00022801"/>
    </source>
</evidence>
<dbReference type="EC" id="3.2.1.6" evidence="4"/>
<feature type="chain" id="PRO_5013896381" description="endo-1,3(4)-beta-glucanase" evidence="13">
    <location>
        <begin position="20"/>
        <end position="506"/>
    </location>
</feature>
<dbReference type="InterPro" id="IPR013320">
    <property type="entry name" value="ConA-like_dom_sf"/>
</dbReference>
<reference evidence="15 16" key="1">
    <citation type="submission" date="2017-05" db="EMBL/GenBank/DDBJ databases">
        <title>Genome sequence for an aflatoxigenic pathogen of Argentinian peanut, Aspergillus arachidicola.</title>
        <authorList>
            <person name="Moore G."/>
            <person name="Beltz S.B."/>
            <person name="Mack B.M."/>
        </authorList>
    </citation>
    <scope>NUCLEOTIDE SEQUENCE [LARGE SCALE GENOMIC DNA]</scope>
    <source>
        <strain evidence="15 16">CBS 117610</strain>
    </source>
</reference>
<keyword evidence="9" id="KW-0472">Membrane</keyword>
<dbReference type="CDD" id="cd02181">
    <property type="entry name" value="GH16_fungal_Lam16A_glucanase"/>
    <property type="match status" value="1"/>
</dbReference>
<evidence type="ECO:0000313" key="16">
    <source>
        <dbReference type="Proteomes" id="UP000231358"/>
    </source>
</evidence>
<evidence type="ECO:0000256" key="10">
    <source>
        <dbReference type="ARBA" id="ARBA00023288"/>
    </source>
</evidence>
<evidence type="ECO:0000256" key="5">
    <source>
        <dbReference type="ARBA" id="ARBA00022475"/>
    </source>
</evidence>
<feature type="domain" description="GH16" evidence="14">
    <location>
        <begin position="205"/>
        <end position="474"/>
    </location>
</feature>
<accession>A0A2G7FMI4</accession>
<keyword evidence="13" id="KW-0732">Signal</keyword>
<evidence type="ECO:0000256" key="1">
    <source>
        <dbReference type="ARBA" id="ARBA00000124"/>
    </source>
</evidence>
<name>A0A2G7FMI4_9EURO</name>
<keyword evidence="16" id="KW-1185">Reference proteome</keyword>
<dbReference type="AlphaFoldDB" id="A0A2G7FMI4"/>
<keyword evidence="10" id="KW-0449">Lipoprotein</keyword>
<dbReference type="STRING" id="656916.A0A2G7FMI4"/>
<keyword evidence="11" id="KW-0326">Glycosidase</keyword>
<protein>
    <recommendedName>
        <fullName evidence="4">endo-1,3(4)-beta-glucanase</fullName>
        <ecNumber evidence="4">3.2.1.6</ecNumber>
    </recommendedName>
</protein>
<evidence type="ECO:0000256" key="11">
    <source>
        <dbReference type="ARBA" id="ARBA00023295"/>
    </source>
</evidence>
<keyword evidence="6" id="KW-0325">Glycoprotein</keyword>